<dbReference type="OrthoDB" id="6513091at2759"/>
<evidence type="ECO:0000256" key="2">
    <source>
        <dbReference type="SAM" id="MobiDB-lite"/>
    </source>
</evidence>
<keyword evidence="3" id="KW-0732">Signal</keyword>
<proteinExistence type="predicted"/>
<dbReference type="GO" id="GO:0062129">
    <property type="term" value="C:chitin-based extracellular matrix"/>
    <property type="evidence" value="ECO:0007669"/>
    <property type="project" value="TreeGrafter"/>
</dbReference>
<dbReference type="AlphaFoldDB" id="A0A443RBR5"/>
<sequence length="232" mass="25299">MLKFILVTFLATAVLAQYQEGGYGAEESGYGAQDIGGGYGGGGGGGRNGYKASYQEEQYKPQPYNFEYKVDDNYGNSHYQKEEGDDYGNKRGSYGYMDAYGVYREVQYVADENGFRATIKTNEPGTANANPADVMLQAEEPPAQVNPGTGGKAAAYKADNYASGAQYKPQYQAAGDYNGRASRGYGQASRGYNGMSSYKSGPQRSYSFQRPTYARPSLGYKRAYAPMINRPM</sequence>
<reference evidence="4 5" key="1">
    <citation type="journal article" date="2018" name="Gigascience">
        <title>Genomes of trombidid mites reveal novel predicted allergens and laterally-transferred genes associated with secondary metabolism.</title>
        <authorList>
            <person name="Dong X."/>
            <person name="Chaisiri K."/>
            <person name="Xia D."/>
            <person name="Armstrong S.D."/>
            <person name="Fang Y."/>
            <person name="Donnelly M.J."/>
            <person name="Kadowaki T."/>
            <person name="McGarry J.W."/>
            <person name="Darby A.C."/>
            <person name="Makepeace B.L."/>
        </authorList>
    </citation>
    <scope>NUCLEOTIDE SEQUENCE [LARGE SCALE GENOMIC DNA]</scope>
    <source>
        <strain evidence="4">UoL-WK</strain>
    </source>
</reference>
<dbReference type="EMBL" id="NCKU01001220">
    <property type="protein sequence ID" value="RWS12715.1"/>
    <property type="molecule type" value="Genomic_DNA"/>
</dbReference>
<dbReference type="PANTHER" id="PTHR10380:SF235">
    <property type="entry name" value="CUTICULAR PROTEIN 73D, ISOFORM B"/>
    <property type="match status" value="1"/>
</dbReference>
<feature type="compositionally biased region" description="Polar residues" evidence="2">
    <location>
        <begin position="194"/>
        <end position="210"/>
    </location>
</feature>
<organism evidence="4 5">
    <name type="scientific">Dinothrombium tinctorium</name>
    <dbReference type="NCBI Taxonomy" id="1965070"/>
    <lineage>
        <taxon>Eukaryota</taxon>
        <taxon>Metazoa</taxon>
        <taxon>Ecdysozoa</taxon>
        <taxon>Arthropoda</taxon>
        <taxon>Chelicerata</taxon>
        <taxon>Arachnida</taxon>
        <taxon>Acari</taxon>
        <taxon>Acariformes</taxon>
        <taxon>Trombidiformes</taxon>
        <taxon>Prostigmata</taxon>
        <taxon>Anystina</taxon>
        <taxon>Parasitengona</taxon>
        <taxon>Trombidioidea</taxon>
        <taxon>Trombidiidae</taxon>
        <taxon>Dinothrombium</taxon>
    </lineage>
</organism>
<keyword evidence="5" id="KW-1185">Reference proteome</keyword>
<evidence type="ECO:0000313" key="5">
    <source>
        <dbReference type="Proteomes" id="UP000285301"/>
    </source>
</evidence>
<feature type="region of interest" description="Disordered" evidence="2">
    <location>
        <begin position="193"/>
        <end position="212"/>
    </location>
</feature>
<dbReference type="PROSITE" id="PS51155">
    <property type="entry name" value="CHIT_BIND_RR_2"/>
    <property type="match status" value="1"/>
</dbReference>
<feature type="non-terminal residue" evidence="4">
    <location>
        <position position="232"/>
    </location>
</feature>
<evidence type="ECO:0000256" key="3">
    <source>
        <dbReference type="SAM" id="SignalP"/>
    </source>
</evidence>
<dbReference type="Pfam" id="PF00379">
    <property type="entry name" value="Chitin_bind_4"/>
    <property type="match status" value="1"/>
</dbReference>
<dbReference type="STRING" id="1965070.A0A443RBR5"/>
<gene>
    <name evidence="4" type="ORF">B4U79_12381</name>
</gene>
<keyword evidence="1" id="KW-0193">Cuticle</keyword>
<dbReference type="InterPro" id="IPR050468">
    <property type="entry name" value="Cuticle_Struct_Prot"/>
</dbReference>
<evidence type="ECO:0000256" key="1">
    <source>
        <dbReference type="PROSITE-ProRule" id="PRU00497"/>
    </source>
</evidence>
<dbReference type="PANTHER" id="PTHR10380">
    <property type="entry name" value="CUTICLE PROTEIN"/>
    <property type="match status" value="1"/>
</dbReference>
<accession>A0A443RBR5</accession>
<dbReference type="GO" id="GO:0008010">
    <property type="term" value="F:structural constituent of chitin-based larval cuticle"/>
    <property type="evidence" value="ECO:0007669"/>
    <property type="project" value="TreeGrafter"/>
</dbReference>
<dbReference type="Proteomes" id="UP000285301">
    <property type="component" value="Unassembled WGS sequence"/>
</dbReference>
<evidence type="ECO:0000313" key="4">
    <source>
        <dbReference type="EMBL" id="RWS12715.1"/>
    </source>
</evidence>
<feature type="chain" id="PRO_5019441463" evidence="3">
    <location>
        <begin position="17"/>
        <end position="232"/>
    </location>
</feature>
<dbReference type="InterPro" id="IPR000618">
    <property type="entry name" value="Insect_cuticle"/>
</dbReference>
<comment type="caution">
    <text evidence="4">The sequence shown here is derived from an EMBL/GenBank/DDBJ whole genome shotgun (WGS) entry which is preliminary data.</text>
</comment>
<feature type="signal peptide" evidence="3">
    <location>
        <begin position="1"/>
        <end position="16"/>
    </location>
</feature>
<protein>
    <submittedName>
        <fullName evidence="4">Cuticle protein 16.8-like protein</fullName>
    </submittedName>
</protein>
<name>A0A443RBR5_9ACAR</name>